<evidence type="ECO:0000256" key="1">
    <source>
        <dbReference type="ARBA" id="ARBA00008791"/>
    </source>
</evidence>
<proteinExistence type="inferred from homology"/>
<dbReference type="InterPro" id="IPR014729">
    <property type="entry name" value="Rossmann-like_a/b/a_fold"/>
</dbReference>
<gene>
    <name evidence="3" type="ORF">JI741_03170</name>
</gene>
<accession>A0ABS1KL68</accession>
<dbReference type="Pfam" id="PF00582">
    <property type="entry name" value="Usp"/>
    <property type="match status" value="2"/>
</dbReference>
<dbReference type="PRINTS" id="PR01438">
    <property type="entry name" value="UNVRSLSTRESS"/>
</dbReference>
<evidence type="ECO:0000313" key="4">
    <source>
        <dbReference type="Proteomes" id="UP000613030"/>
    </source>
</evidence>
<dbReference type="Gene3D" id="3.40.50.620">
    <property type="entry name" value="HUPs"/>
    <property type="match status" value="1"/>
</dbReference>
<reference evidence="3 4" key="1">
    <citation type="submission" date="2021-01" db="EMBL/GenBank/DDBJ databases">
        <title>Chryseolinea sp. Jin1 Genome sequencing and assembly.</title>
        <authorList>
            <person name="Kim I."/>
        </authorList>
    </citation>
    <scope>NUCLEOTIDE SEQUENCE [LARGE SCALE GENOMIC DNA]</scope>
    <source>
        <strain evidence="3 4">Jin1</strain>
    </source>
</reference>
<comment type="similarity">
    <text evidence="1">Belongs to the universal stress protein A family.</text>
</comment>
<feature type="domain" description="UspA" evidence="2">
    <location>
        <begin position="212"/>
        <end position="270"/>
    </location>
</feature>
<dbReference type="Proteomes" id="UP000613030">
    <property type="component" value="Unassembled WGS sequence"/>
</dbReference>
<sequence>MQKILVPCDFSEQTHPAVALALELKQRSGGQVHLLHVVEPPLMHDTLVTPSLTFDAALLTELQDQSENYFAELLSKHGNNRFVTKTDFGPVFGVIQDYIRTEHIDLVVLGTKGAHGITAFLVGTHAEKIVRDSPCPVVAVKKHEVLATMRDIVFPNALEEGQEDLVLHVKALQHFLGARLHVVRINTPDHFVSDAVTQDRLQAFATHHMLKDFTLHVYNDKSEAAGIINFTHSINGNIIAMGTHGRHGLNHLLSGSVAEDVVNRVDCAIWTYAMNKKA</sequence>
<name>A0ABS1KL68_9BACT</name>
<protein>
    <submittedName>
        <fullName evidence="3">Universal stress protein</fullName>
    </submittedName>
</protein>
<evidence type="ECO:0000259" key="2">
    <source>
        <dbReference type="Pfam" id="PF00582"/>
    </source>
</evidence>
<keyword evidence="4" id="KW-1185">Reference proteome</keyword>
<dbReference type="CDD" id="cd00293">
    <property type="entry name" value="USP-like"/>
    <property type="match status" value="2"/>
</dbReference>
<dbReference type="SUPFAM" id="SSF52402">
    <property type="entry name" value="Adenine nucleotide alpha hydrolases-like"/>
    <property type="match status" value="2"/>
</dbReference>
<evidence type="ECO:0000313" key="3">
    <source>
        <dbReference type="EMBL" id="MBL0740201.1"/>
    </source>
</evidence>
<dbReference type="RefSeq" id="WP_202007295.1">
    <property type="nucleotide sequence ID" value="NZ_JAERRB010000001.1"/>
</dbReference>
<dbReference type="EMBL" id="JAERRB010000001">
    <property type="protein sequence ID" value="MBL0740201.1"/>
    <property type="molecule type" value="Genomic_DNA"/>
</dbReference>
<dbReference type="Gene3D" id="3.40.50.12370">
    <property type="match status" value="1"/>
</dbReference>
<organism evidence="3 4">
    <name type="scientific">Chryseolinea lacunae</name>
    <dbReference type="NCBI Taxonomy" id="2801331"/>
    <lineage>
        <taxon>Bacteria</taxon>
        <taxon>Pseudomonadati</taxon>
        <taxon>Bacteroidota</taxon>
        <taxon>Cytophagia</taxon>
        <taxon>Cytophagales</taxon>
        <taxon>Fulvivirgaceae</taxon>
        <taxon>Chryseolinea</taxon>
    </lineage>
</organism>
<dbReference type="PANTHER" id="PTHR46268:SF6">
    <property type="entry name" value="UNIVERSAL STRESS PROTEIN UP12"/>
    <property type="match status" value="1"/>
</dbReference>
<dbReference type="InterPro" id="IPR006015">
    <property type="entry name" value="Universal_stress_UspA"/>
</dbReference>
<comment type="caution">
    <text evidence="3">The sequence shown here is derived from an EMBL/GenBank/DDBJ whole genome shotgun (WGS) entry which is preliminary data.</text>
</comment>
<dbReference type="PANTHER" id="PTHR46268">
    <property type="entry name" value="STRESS RESPONSE PROTEIN NHAX"/>
    <property type="match status" value="1"/>
</dbReference>
<dbReference type="InterPro" id="IPR006016">
    <property type="entry name" value="UspA"/>
</dbReference>
<feature type="domain" description="UspA" evidence="2">
    <location>
        <begin position="1"/>
        <end position="141"/>
    </location>
</feature>